<protein>
    <submittedName>
        <fullName evidence="1">Uncharacterized protein</fullName>
    </submittedName>
</protein>
<gene>
    <name evidence="1" type="ORF">GJD93_09080</name>
</gene>
<dbReference type="EMBL" id="CP046045">
    <property type="protein sequence ID" value="QGM27823.1"/>
    <property type="molecule type" value="Genomic_DNA"/>
</dbReference>
<accession>A0AAP9KJB5</accession>
<evidence type="ECO:0000313" key="1">
    <source>
        <dbReference type="EMBL" id="QGM27823.1"/>
    </source>
</evidence>
<proteinExistence type="predicted"/>
<dbReference type="Proteomes" id="UP000405075">
    <property type="component" value="Chromosome"/>
</dbReference>
<evidence type="ECO:0000313" key="2">
    <source>
        <dbReference type="Proteomes" id="UP000405075"/>
    </source>
</evidence>
<dbReference type="RefSeq" id="WP_154320809.1">
    <property type="nucleotide sequence ID" value="NZ_CP046045.1"/>
</dbReference>
<sequence length="667" mass="78019">MQPICQHSQLHAVAQQLVRISSVAAEIYQDQMDLVGHFTAQNLFRIDPLQHRVELLNGLFSLEFYPPKSHTNLIETHFEFAGKQQEAFEDFFLHDLHFLTGDLKPQHSLFLRNQAQQLRQLILQQVYLWVDGAARVKQLLLHLDAMQAQILDQALMQADDQYQPVLTKFVQQGQHIPEDVLTNLTMLCALEFIEGETFLPVQALMQSYDDFCFSAAEFLPKAMHRILSISFPERFNLQDLIDHQDDIRLLYRHAEEHGHLLGFARLMHREVWQRSDALAKPHFLKSCPLIWQKKVAKLPLFDYPRAVNWLFKQSAQVLDWLSLNIHHTSVRVAVTALSFVDCSQAHPRIILATLQYFQYSAARMFIQSCNVYATQQAWFAHAHNVSLMPHGEKQSLDDPRVAISPSILYLDEWMTLLKTVAQHDEHLVKHVFRRLSRVMQSYMLYLQQITQDLPTALLDYIQSDSQQQRDFYTVLQRYQIQPDDFRQRFYLRAHNTRVSVFDSYVRDYLLEYFVAHTHIPKSLSWLGLFHQAVHWHQQVYKAELFAKLKKEIPCSTWQAKSPQQILYFSGWCFEELTDLDRIIEESKNFKHCLALSYAKAVSEGQYVAFHMASPHYVQQLTLGCHFRNGQLVFDQLEYPNNQKAEQLLVTIAAQFIAWLNPQLPSKS</sequence>
<reference evidence="2" key="1">
    <citation type="submission" date="2019-11" db="EMBL/GenBank/DDBJ databases">
        <title>Escherichia coli 1916D6.</title>
        <authorList>
            <person name="Yao H."/>
            <person name="Du X."/>
            <person name="Yu R."/>
            <person name="Li A."/>
        </authorList>
    </citation>
    <scope>NUCLEOTIDE SEQUENCE [LARGE SCALE GENOMIC DNA]</scope>
    <source>
        <strain evidence="2">19110F47</strain>
    </source>
</reference>
<organism evidence="1 2">
    <name type="scientific">Acinetobacter towneri</name>
    <dbReference type="NCBI Taxonomy" id="202956"/>
    <lineage>
        <taxon>Bacteria</taxon>
        <taxon>Pseudomonadati</taxon>
        <taxon>Pseudomonadota</taxon>
        <taxon>Gammaproteobacteria</taxon>
        <taxon>Moraxellales</taxon>
        <taxon>Moraxellaceae</taxon>
        <taxon>Acinetobacter</taxon>
    </lineage>
</organism>
<dbReference type="AlphaFoldDB" id="A0AAP9KJB5"/>
<name>A0AAP9KJB5_9GAMM</name>